<dbReference type="KEGG" id="aef:GEV26_00200"/>
<keyword evidence="1" id="KW-0614">Plasmid</keyword>
<dbReference type="RefSeq" id="WP_153651194.1">
    <property type="nucleotide sequence ID" value="NZ_CP045736.1"/>
</dbReference>
<name>A0A5Q2MIZ2_9ACTN</name>
<evidence type="ECO:0000313" key="2">
    <source>
        <dbReference type="Proteomes" id="UP000392064"/>
    </source>
</evidence>
<evidence type="ECO:0000313" key="1">
    <source>
        <dbReference type="EMBL" id="QGG39920.1"/>
    </source>
</evidence>
<reference evidence="1 2" key="1">
    <citation type="submission" date="2019-11" db="EMBL/GenBank/DDBJ databases">
        <authorList>
            <person name="Li J."/>
        </authorList>
    </citation>
    <scope>NUCLEOTIDE SEQUENCE [LARGE SCALE GENOMIC DNA]</scope>
    <source>
        <strain evidence="1 2">MF47</strain>
        <plasmid evidence="1 2">p001</plasmid>
    </source>
</reference>
<organism evidence="1 2">
    <name type="scientific">Aeromicrobium yanjiei</name>
    <dbReference type="NCBI Taxonomy" id="2662028"/>
    <lineage>
        <taxon>Bacteria</taxon>
        <taxon>Bacillati</taxon>
        <taxon>Actinomycetota</taxon>
        <taxon>Actinomycetes</taxon>
        <taxon>Propionibacteriales</taxon>
        <taxon>Nocardioidaceae</taxon>
        <taxon>Aeromicrobium</taxon>
    </lineage>
</organism>
<proteinExistence type="predicted"/>
<sequence length="201" mass="21838">MSTTQSSLYGTKLACFRFIAGRNTASDSRSDDLFRYSGSQQITCSVDHVYDYGDGLARLAIKGATPEEPTTRLEVYKLRGLSGIPVLEWAAKVDALRVNGEGGQTWQGFTFYAKRFYALTGDHGQDNRYLHMQQSSMAHTAKRMTPTPSAALIPASGAGLGSVETFRPRRSGQLSLTRGVGAGGVNDAWSALRHPEQQDQG</sequence>
<protein>
    <submittedName>
        <fullName evidence="1">Uncharacterized protein</fullName>
    </submittedName>
</protein>
<dbReference type="Proteomes" id="UP000392064">
    <property type="component" value="Plasmid p001"/>
</dbReference>
<geneLocation type="plasmid" evidence="1 2">
    <name>p001</name>
</geneLocation>
<dbReference type="AlphaFoldDB" id="A0A5Q2MIZ2"/>
<dbReference type="EMBL" id="CP045736">
    <property type="protein sequence ID" value="QGG39920.1"/>
    <property type="molecule type" value="Genomic_DNA"/>
</dbReference>
<keyword evidence="2" id="KW-1185">Reference proteome</keyword>
<accession>A0A5Q2MIZ2</accession>
<gene>
    <name evidence="1" type="ORF">GEV26_00200</name>
</gene>